<dbReference type="InterPro" id="IPR001173">
    <property type="entry name" value="Glyco_trans_2-like"/>
</dbReference>
<evidence type="ECO:0000313" key="15">
    <source>
        <dbReference type="Proteomes" id="UP000317243"/>
    </source>
</evidence>
<feature type="transmembrane region" description="Helical" evidence="12">
    <location>
        <begin position="425"/>
        <end position="447"/>
    </location>
</feature>
<keyword evidence="5" id="KW-1003">Cell membrane</keyword>
<evidence type="ECO:0000313" key="14">
    <source>
        <dbReference type="EMBL" id="TWT39869.1"/>
    </source>
</evidence>
<dbReference type="PANTHER" id="PTHR43867">
    <property type="entry name" value="CELLULOSE SYNTHASE CATALYTIC SUBUNIT A [UDP-FORMING]"/>
    <property type="match status" value="1"/>
</dbReference>
<keyword evidence="10 12" id="KW-1133">Transmembrane helix</keyword>
<comment type="similarity">
    <text evidence="3">Belongs to the glycosyltransferase 2 family. OpgH subfamily.</text>
</comment>
<evidence type="ECO:0000256" key="8">
    <source>
        <dbReference type="ARBA" id="ARBA00022679"/>
    </source>
</evidence>
<dbReference type="SUPFAM" id="SSF53448">
    <property type="entry name" value="Nucleotide-diphospho-sugar transferases"/>
    <property type="match status" value="1"/>
</dbReference>
<accession>A0A5C5VQ85</accession>
<evidence type="ECO:0000256" key="2">
    <source>
        <dbReference type="ARBA" id="ARBA00005001"/>
    </source>
</evidence>
<evidence type="ECO:0000256" key="12">
    <source>
        <dbReference type="SAM" id="Phobius"/>
    </source>
</evidence>
<dbReference type="Proteomes" id="UP000317243">
    <property type="component" value="Unassembled WGS sequence"/>
</dbReference>
<evidence type="ECO:0000256" key="11">
    <source>
        <dbReference type="ARBA" id="ARBA00023136"/>
    </source>
</evidence>
<dbReference type="OrthoDB" id="9806824at2"/>
<dbReference type="GO" id="GO:0016758">
    <property type="term" value="F:hexosyltransferase activity"/>
    <property type="evidence" value="ECO:0007669"/>
    <property type="project" value="TreeGrafter"/>
</dbReference>
<organism evidence="14 15">
    <name type="scientific">Thalassoglobus neptunius</name>
    <dbReference type="NCBI Taxonomy" id="1938619"/>
    <lineage>
        <taxon>Bacteria</taxon>
        <taxon>Pseudomonadati</taxon>
        <taxon>Planctomycetota</taxon>
        <taxon>Planctomycetia</taxon>
        <taxon>Planctomycetales</taxon>
        <taxon>Planctomycetaceae</taxon>
        <taxon>Thalassoglobus</taxon>
    </lineage>
</organism>
<evidence type="ECO:0000256" key="5">
    <source>
        <dbReference type="ARBA" id="ARBA00022475"/>
    </source>
</evidence>
<protein>
    <recommendedName>
        <fullName evidence="4">Glucans biosynthesis glucosyltransferase H</fullName>
    </recommendedName>
</protein>
<evidence type="ECO:0000259" key="13">
    <source>
        <dbReference type="Pfam" id="PF13632"/>
    </source>
</evidence>
<name>A0A5C5VQ85_9PLAN</name>
<dbReference type="InterPro" id="IPR050321">
    <property type="entry name" value="Glycosyltr_2/OpgH_subfam"/>
</dbReference>
<keyword evidence="15" id="KW-1185">Reference proteome</keyword>
<dbReference type="NCBIfam" id="NF003958">
    <property type="entry name" value="PRK05454.2-1"/>
    <property type="match status" value="1"/>
</dbReference>
<dbReference type="Gene3D" id="3.90.550.10">
    <property type="entry name" value="Spore Coat Polysaccharide Biosynthesis Protein SpsA, Chain A"/>
    <property type="match status" value="1"/>
</dbReference>
<dbReference type="CDD" id="cd04191">
    <property type="entry name" value="Glucan_BSP_MdoH"/>
    <property type="match status" value="1"/>
</dbReference>
<feature type="domain" description="Glycosyltransferase 2-like" evidence="13">
    <location>
        <begin position="251"/>
        <end position="469"/>
    </location>
</feature>
<feature type="transmembrane region" description="Helical" evidence="12">
    <location>
        <begin position="459"/>
        <end position="482"/>
    </location>
</feature>
<keyword evidence="11 12" id="KW-0472">Membrane</keyword>
<dbReference type="PANTHER" id="PTHR43867:SF5">
    <property type="entry name" value="GLUCANS BIOSYNTHESIS GLUCOSYLTRANSFERASE H"/>
    <property type="match status" value="1"/>
</dbReference>
<feature type="transmembrane region" description="Helical" evidence="12">
    <location>
        <begin position="494"/>
        <end position="517"/>
    </location>
</feature>
<dbReference type="EMBL" id="SIHI01000063">
    <property type="protein sequence ID" value="TWT39869.1"/>
    <property type="molecule type" value="Genomic_DNA"/>
</dbReference>
<keyword evidence="6" id="KW-0997">Cell inner membrane</keyword>
<dbReference type="AlphaFoldDB" id="A0A5C5VQ85"/>
<dbReference type="NCBIfam" id="NF003962">
    <property type="entry name" value="PRK05454.2-5"/>
    <property type="match status" value="1"/>
</dbReference>
<feature type="transmembrane region" description="Helical" evidence="12">
    <location>
        <begin position="102"/>
        <end position="127"/>
    </location>
</feature>
<dbReference type="GO" id="GO:0005886">
    <property type="term" value="C:plasma membrane"/>
    <property type="evidence" value="ECO:0007669"/>
    <property type="project" value="UniProtKB-SubCell"/>
</dbReference>
<gene>
    <name evidence="14" type="primary">opgH</name>
    <name evidence="14" type="ORF">KOR42_51040</name>
</gene>
<proteinExistence type="inferred from homology"/>
<dbReference type="InterPro" id="IPR029044">
    <property type="entry name" value="Nucleotide-diphossugar_trans"/>
</dbReference>
<feature type="transmembrane region" description="Helical" evidence="12">
    <location>
        <begin position="68"/>
        <end position="90"/>
    </location>
</feature>
<keyword evidence="8 14" id="KW-0808">Transferase</keyword>
<evidence type="ECO:0000256" key="10">
    <source>
        <dbReference type="ARBA" id="ARBA00022989"/>
    </source>
</evidence>
<reference evidence="14 15" key="1">
    <citation type="submission" date="2019-02" db="EMBL/GenBank/DDBJ databases">
        <title>Deep-cultivation of Planctomycetes and their phenomic and genomic characterization uncovers novel biology.</title>
        <authorList>
            <person name="Wiegand S."/>
            <person name="Jogler M."/>
            <person name="Boedeker C."/>
            <person name="Pinto D."/>
            <person name="Vollmers J."/>
            <person name="Rivas-Marin E."/>
            <person name="Kohn T."/>
            <person name="Peeters S.H."/>
            <person name="Heuer A."/>
            <person name="Rast P."/>
            <person name="Oberbeckmann S."/>
            <person name="Bunk B."/>
            <person name="Jeske O."/>
            <person name="Meyerdierks A."/>
            <person name="Storesund J.E."/>
            <person name="Kallscheuer N."/>
            <person name="Luecker S."/>
            <person name="Lage O.M."/>
            <person name="Pohl T."/>
            <person name="Merkel B.J."/>
            <person name="Hornburger P."/>
            <person name="Mueller R.-W."/>
            <person name="Bruemmer F."/>
            <person name="Labrenz M."/>
            <person name="Spormann A.M."/>
            <person name="Op Den Camp H."/>
            <person name="Overmann J."/>
            <person name="Amann R."/>
            <person name="Jetten M.S.M."/>
            <person name="Mascher T."/>
            <person name="Medema M.H."/>
            <person name="Devos D.P."/>
            <person name="Kaster A.-K."/>
            <person name="Ovreas L."/>
            <person name="Rohde M."/>
            <person name="Galperin M.Y."/>
            <person name="Jogler C."/>
        </authorList>
    </citation>
    <scope>NUCLEOTIDE SEQUENCE [LARGE SCALE GENOMIC DNA]</scope>
    <source>
        <strain evidence="14 15">KOR42</strain>
    </source>
</reference>
<evidence type="ECO:0000256" key="1">
    <source>
        <dbReference type="ARBA" id="ARBA00004429"/>
    </source>
</evidence>
<evidence type="ECO:0000256" key="4">
    <source>
        <dbReference type="ARBA" id="ARBA00020585"/>
    </source>
</evidence>
<evidence type="ECO:0000256" key="6">
    <source>
        <dbReference type="ARBA" id="ARBA00022519"/>
    </source>
</evidence>
<sequence>MNSCEFVRPSQVVSLQAFENYVFPDDAIGRVGDLIVKTRCGHLIGDKMVNVSQTLPTRPHWRTQAVRILLAVLSIISTSWLTLEYLTFAFQGDLNVFETISVGLFTVLSLWISFSFWVASVGFLVLVAQRFARSSQRASEGLESHSLLSTRNAILLPVYNESPAMVFASIRAMVESLERTGQHATFDFFVLSDTQKSEIWLQEERVWAETVKLIPDGMSLFYRRRFKNVARKAGNLAEFCRRWGGGYEHMIVLDADSVMEGETLVEMTRRMEADPHMGILQVPPRPVQRTSLFARLQQFAAAVYGAVFLKGYETWTQSEGNYFGHNAIIRIAAFSEHCMLPVLPGKAPLGGEILSHDFVEAGLMLKAGSKVETADLGGSYEECPTTVDDYAIRDQRWCQGNLQHARLLMCSGFERPTRMHFATGVFSYLSAGLWMLFMFTSAMGVYFDSTSAGAAESVAHLFVIMFAMLLAPKLWSFIWNLLEPDRLKSLGGLGRLFASTVLEVVISILIAPILAIYHTSFVAYAVLGKSVQWSCQSRDDRDVSLKDCAKRYWPHTALGIVLTVLSFSASSTFGLWMLPFTAGLMLSIPLIAALGSAHLGVEAQDRGLFLIPEESNPPELLIRRRLFSTELSESIRQHDFSSELFTDPDYIDLHLKILTETCGEAEANPEIEGLDFEDWPSLNEQQRLAILSNTEEIRRARHKLSISQGV</sequence>
<comment type="pathway">
    <text evidence="2">Glycan metabolism; osmoregulated periplasmic glucan (OPG) biosynthesis.</text>
</comment>
<evidence type="ECO:0000256" key="9">
    <source>
        <dbReference type="ARBA" id="ARBA00022692"/>
    </source>
</evidence>
<evidence type="ECO:0000256" key="7">
    <source>
        <dbReference type="ARBA" id="ARBA00022676"/>
    </source>
</evidence>
<dbReference type="Pfam" id="PF13632">
    <property type="entry name" value="Glyco_trans_2_3"/>
    <property type="match status" value="1"/>
</dbReference>
<keyword evidence="7 14" id="KW-0328">Glycosyltransferase</keyword>
<comment type="subcellular location">
    <subcellularLocation>
        <location evidence="1">Cell inner membrane</location>
        <topology evidence="1">Multi-pass membrane protein</topology>
    </subcellularLocation>
</comment>
<keyword evidence="9 12" id="KW-0812">Transmembrane</keyword>
<comment type="caution">
    <text evidence="14">The sequence shown here is derived from an EMBL/GenBank/DDBJ whole genome shotgun (WGS) entry which is preliminary data.</text>
</comment>
<evidence type="ECO:0000256" key="3">
    <source>
        <dbReference type="ARBA" id="ARBA00009337"/>
    </source>
</evidence>